<dbReference type="AlphaFoldDB" id="A1SXW1"/>
<evidence type="ECO:0000259" key="6">
    <source>
        <dbReference type="Pfam" id="PF00881"/>
    </source>
</evidence>
<evidence type="ECO:0000256" key="2">
    <source>
        <dbReference type="ARBA" id="ARBA00022630"/>
    </source>
</evidence>
<protein>
    <submittedName>
        <fullName evidence="7">Nitroreductase</fullName>
    </submittedName>
</protein>
<dbReference type="Pfam" id="PF00881">
    <property type="entry name" value="Nitroreductase"/>
    <property type="match status" value="1"/>
</dbReference>
<dbReference type="HOGENOM" id="CLU_070764_0_0_6"/>
<sequence length="253" mass="28214">MQDVTHLLQSHRSIRTFKDIPIEQSIVEELICSGQAAATSSFIQACTVIQVSKGAKREKIAELAGNQNYVKKAPVFLVFCADMHRHQLACEMHKVPMKSGYTEQLLTASIDCALFAQNVVIAAEALGLGICYIGGIRNDIAAVSSLLDLPDLAFPVFGLCLGYPDQNPEVKPRLPLSLTLKQNSYSQHKTLNEADKDDIAALEAYDQQIREYYKSRTSAQKEMSWTEQISGMLQKEARPHMMDFLQGKGFMKR</sequence>
<keyword evidence="8" id="KW-1185">Reference proteome</keyword>
<dbReference type="STRING" id="357804.Ping_2607"/>
<dbReference type="SUPFAM" id="SSF55469">
    <property type="entry name" value="FMN-dependent nitroreductase-like"/>
    <property type="match status" value="1"/>
</dbReference>
<dbReference type="Proteomes" id="UP000000639">
    <property type="component" value="Chromosome"/>
</dbReference>
<evidence type="ECO:0000256" key="4">
    <source>
        <dbReference type="ARBA" id="ARBA00023002"/>
    </source>
</evidence>
<dbReference type="InterPro" id="IPR029479">
    <property type="entry name" value="Nitroreductase"/>
</dbReference>
<evidence type="ECO:0000256" key="1">
    <source>
        <dbReference type="ARBA" id="ARBA00008366"/>
    </source>
</evidence>
<dbReference type="OrthoDB" id="3181400at2"/>
<dbReference type="PIRSF" id="PIRSF005426">
    <property type="entry name" value="Frp"/>
    <property type="match status" value="1"/>
</dbReference>
<dbReference type="NCBIfam" id="NF008033">
    <property type="entry name" value="PRK10765.1"/>
    <property type="match status" value="1"/>
</dbReference>
<dbReference type="KEGG" id="pin:Ping_2607"/>
<evidence type="ECO:0000313" key="7">
    <source>
        <dbReference type="EMBL" id="ABM04326.1"/>
    </source>
</evidence>
<keyword evidence="5" id="KW-0521">NADP</keyword>
<evidence type="ECO:0000256" key="3">
    <source>
        <dbReference type="ARBA" id="ARBA00022643"/>
    </source>
</evidence>
<evidence type="ECO:0000256" key="5">
    <source>
        <dbReference type="PIRNR" id="PIRNR005426"/>
    </source>
</evidence>
<accession>A1SXW1</accession>
<dbReference type="InterPro" id="IPR000415">
    <property type="entry name" value="Nitroreductase-like"/>
</dbReference>
<dbReference type="CDD" id="cd02146">
    <property type="entry name" value="NfsA-like"/>
    <property type="match status" value="1"/>
</dbReference>
<dbReference type="GO" id="GO:0016491">
    <property type="term" value="F:oxidoreductase activity"/>
    <property type="evidence" value="ECO:0007669"/>
    <property type="project" value="UniProtKB-UniRule"/>
</dbReference>
<proteinExistence type="inferred from homology"/>
<dbReference type="eggNOG" id="COG0778">
    <property type="taxonomic scope" value="Bacteria"/>
</dbReference>
<dbReference type="InterPro" id="IPR016446">
    <property type="entry name" value="Flavin_OxRdtase_Frp"/>
</dbReference>
<feature type="domain" description="Nitroreductase" evidence="6">
    <location>
        <begin position="9"/>
        <end position="163"/>
    </location>
</feature>
<dbReference type="EMBL" id="CP000510">
    <property type="protein sequence ID" value="ABM04326.1"/>
    <property type="molecule type" value="Genomic_DNA"/>
</dbReference>
<dbReference type="PANTHER" id="PTHR43425">
    <property type="entry name" value="OXYGEN-INSENSITIVE NADPH NITROREDUCTASE"/>
    <property type="match status" value="1"/>
</dbReference>
<keyword evidence="2 5" id="KW-0285">Flavoprotein</keyword>
<keyword evidence="3 5" id="KW-0288">FMN</keyword>
<dbReference type="RefSeq" id="WP_011770883.1">
    <property type="nucleotide sequence ID" value="NC_008709.1"/>
</dbReference>
<dbReference type="PANTHER" id="PTHR43425:SF3">
    <property type="entry name" value="NADPH-DEPENDENT OXIDOREDUCTASE"/>
    <property type="match status" value="1"/>
</dbReference>
<reference evidence="7 8" key="1">
    <citation type="submission" date="2007-01" db="EMBL/GenBank/DDBJ databases">
        <title>Complete sequence of Psychromonas ingrahamii 37.</title>
        <authorList>
            <consortium name="US DOE Joint Genome Institute"/>
            <person name="Copeland A."/>
            <person name="Lucas S."/>
            <person name="Lapidus A."/>
            <person name="Barry K."/>
            <person name="Detter J.C."/>
            <person name="Glavina del Rio T."/>
            <person name="Hammon N."/>
            <person name="Israni S."/>
            <person name="Dalin E."/>
            <person name="Tice H."/>
            <person name="Pitluck S."/>
            <person name="Thompson L.S."/>
            <person name="Brettin T."/>
            <person name="Bruce D."/>
            <person name="Han C."/>
            <person name="Tapia R."/>
            <person name="Schmutz J."/>
            <person name="Larimer F."/>
            <person name="Land M."/>
            <person name="Hauser L."/>
            <person name="Kyrpides N."/>
            <person name="Ivanova N."/>
            <person name="Staley J."/>
            <person name="Richardson P."/>
        </authorList>
    </citation>
    <scope>NUCLEOTIDE SEQUENCE [LARGE SCALE GENOMIC DNA]</scope>
    <source>
        <strain evidence="7 8">37</strain>
    </source>
</reference>
<keyword evidence="4 5" id="KW-0560">Oxidoreductase</keyword>
<evidence type="ECO:0000313" key="8">
    <source>
        <dbReference type="Proteomes" id="UP000000639"/>
    </source>
</evidence>
<organism evidence="7 8">
    <name type="scientific">Psychromonas ingrahamii (strain DSM 17664 / CCUG 51855 / 37)</name>
    <dbReference type="NCBI Taxonomy" id="357804"/>
    <lineage>
        <taxon>Bacteria</taxon>
        <taxon>Pseudomonadati</taxon>
        <taxon>Pseudomonadota</taxon>
        <taxon>Gammaproteobacteria</taxon>
        <taxon>Alteromonadales</taxon>
        <taxon>Psychromonadaceae</taxon>
        <taxon>Psychromonas</taxon>
    </lineage>
</organism>
<comment type="similarity">
    <text evidence="1 5">Belongs to the flavin oxidoreductase frp family.</text>
</comment>
<name>A1SXW1_PSYIN</name>
<gene>
    <name evidence="7" type="ordered locus">Ping_2607</name>
</gene>
<dbReference type="Gene3D" id="3.40.109.10">
    <property type="entry name" value="NADH Oxidase"/>
    <property type="match status" value="1"/>
</dbReference>